<accession>A0AAV5RVG1</accession>
<dbReference type="InterPro" id="IPR051806">
    <property type="entry name" value="HAD-like_SPP"/>
</dbReference>
<gene>
    <name evidence="1" type="ORF">DAKH74_011450</name>
</gene>
<dbReference type="SFLD" id="SFLDS00003">
    <property type="entry name" value="Haloacid_Dehalogenase"/>
    <property type="match status" value="1"/>
</dbReference>
<keyword evidence="2" id="KW-1185">Reference proteome</keyword>
<dbReference type="Gene3D" id="3.40.50.1000">
    <property type="entry name" value="HAD superfamily/HAD-like"/>
    <property type="match status" value="1"/>
</dbReference>
<dbReference type="Gene3D" id="1.10.150.240">
    <property type="entry name" value="Putative phosphatase, domain 2"/>
    <property type="match status" value="1"/>
</dbReference>
<dbReference type="InterPro" id="IPR023214">
    <property type="entry name" value="HAD_sf"/>
</dbReference>
<proteinExistence type="predicted"/>
<dbReference type="PANTHER" id="PTHR43481">
    <property type="entry name" value="FRUCTOSE-1-PHOSPHATE PHOSPHATASE"/>
    <property type="match status" value="1"/>
</dbReference>
<dbReference type="InterPro" id="IPR023198">
    <property type="entry name" value="PGP-like_dom2"/>
</dbReference>
<organism evidence="1 2">
    <name type="scientific">Maudiozyma humilis</name>
    <name type="common">Sour dough yeast</name>
    <name type="synonym">Kazachstania humilis</name>
    <dbReference type="NCBI Taxonomy" id="51915"/>
    <lineage>
        <taxon>Eukaryota</taxon>
        <taxon>Fungi</taxon>
        <taxon>Dikarya</taxon>
        <taxon>Ascomycota</taxon>
        <taxon>Saccharomycotina</taxon>
        <taxon>Saccharomycetes</taxon>
        <taxon>Saccharomycetales</taxon>
        <taxon>Saccharomycetaceae</taxon>
        <taxon>Maudiozyma</taxon>
    </lineage>
</organism>
<dbReference type="Pfam" id="PF13419">
    <property type="entry name" value="HAD_2"/>
    <property type="match status" value="1"/>
</dbReference>
<dbReference type="EMBL" id="BTGD01000003">
    <property type="protein sequence ID" value="GMM54529.1"/>
    <property type="molecule type" value="Genomic_DNA"/>
</dbReference>
<dbReference type="AlphaFoldDB" id="A0AAV5RVG1"/>
<protein>
    <recommendedName>
        <fullName evidence="3">2-deoxyglucose-6-phosphate phosphatase</fullName>
    </recommendedName>
</protein>
<name>A0AAV5RVG1_MAUHU</name>
<reference evidence="1 2" key="1">
    <citation type="journal article" date="2023" name="Elife">
        <title>Identification of key yeast species and microbe-microbe interactions impacting larval growth of Drosophila in the wild.</title>
        <authorList>
            <person name="Mure A."/>
            <person name="Sugiura Y."/>
            <person name="Maeda R."/>
            <person name="Honda K."/>
            <person name="Sakurai N."/>
            <person name="Takahashi Y."/>
            <person name="Watada M."/>
            <person name="Katoh T."/>
            <person name="Gotoh A."/>
            <person name="Gotoh Y."/>
            <person name="Taniguchi I."/>
            <person name="Nakamura K."/>
            <person name="Hayashi T."/>
            <person name="Katayama T."/>
            <person name="Uemura T."/>
            <person name="Hattori Y."/>
        </authorList>
    </citation>
    <scope>NUCLEOTIDE SEQUENCE [LARGE SCALE GENOMIC DNA]</scope>
    <source>
        <strain evidence="1 2">KH-74</strain>
    </source>
</reference>
<dbReference type="Proteomes" id="UP001377567">
    <property type="component" value="Unassembled WGS sequence"/>
</dbReference>
<evidence type="ECO:0000313" key="1">
    <source>
        <dbReference type="EMBL" id="GMM54529.1"/>
    </source>
</evidence>
<dbReference type="InterPro" id="IPR041492">
    <property type="entry name" value="HAD_2"/>
</dbReference>
<dbReference type="InterPro" id="IPR036412">
    <property type="entry name" value="HAD-like_sf"/>
</dbReference>
<dbReference type="GO" id="GO:0003850">
    <property type="term" value="F:2-deoxyglucose-6-phosphatase activity"/>
    <property type="evidence" value="ECO:0007669"/>
    <property type="project" value="TreeGrafter"/>
</dbReference>
<dbReference type="SFLD" id="SFLDG01129">
    <property type="entry name" value="C1.5:_HAD__Beta-PGM__Phosphata"/>
    <property type="match status" value="1"/>
</dbReference>
<comment type="caution">
    <text evidence="1">The sequence shown here is derived from an EMBL/GenBank/DDBJ whole genome shotgun (WGS) entry which is preliminary data.</text>
</comment>
<evidence type="ECO:0000313" key="2">
    <source>
        <dbReference type="Proteomes" id="UP001377567"/>
    </source>
</evidence>
<sequence>MSYTVDTDVCLFDLDRTIVDTTIASESAWTKLCEIHNVNPNELFKVSHGSKSAEMFKLFFPNIDNSNNQASLALEKDMADSYVSKVHLVPGAKELLLALDKDTSDSSVNYKEAGKRKWAIVTSGNHYLAYSWFKTIMKDVGPPSVFITGADVTKGKPDPMGYTMARDQVAKVHNYSVPCKSVVFEDAPVGVMAGNAMGAITIGIASSFTKEELMESKPDFIVPDLTHVTVLKNTETGGISLQIKDPVYKA</sequence>
<evidence type="ECO:0008006" key="3">
    <source>
        <dbReference type="Google" id="ProtNLM"/>
    </source>
</evidence>
<dbReference type="PANTHER" id="PTHR43481:SF9">
    <property type="entry name" value="2-DEOXYGLUCOSE-6-PHOSPHATE PHOSPHATASE 1-RELATED"/>
    <property type="match status" value="1"/>
</dbReference>
<dbReference type="SUPFAM" id="SSF56784">
    <property type="entry name" value="HAD-like"/>
    <property type="match status" value="1"/>
</dbReference>